<gene>
    <name evidence="1" type="ORF">GCM10009682_06020</name>
</gene>
<evidence type="ECO:0000313" key="2">
    <source>
        <dbReference type="Proteomes" id="UP001500218"/>
    </source>
</evidence>
<name>A0ABP4XNK7_9ACTN</name>
<accession>A0ABP4XNK7</accession>
<evidence type="ECO:0000313" key="1">
    <source>
        <dbReference type="EMBL" id="GAA1786636.1"/>
    </source>
</evidence>
<proteinExistence type="predicted"/>
<dbReference type="RefSeq" id="WP_344125930.1">
    <property type="nucleotide sequence ID" value="NZ_BAAALT010000009.1"/>
</dbReference>
<reference evidence="2" key="1">
    <citation type="journal article" date="2019" name="Int. J. Syst. Evol. Microbiol.">
        <title>The Global Catalogue of Microorganisms (GCM) 10K type strain sequencing project: providing services to taxonomists for standard genome sequencing and annotation.</title>
        <authorList>
            <consortium name="The Broad Institute Genomics Platform"/>
            <consortium name="The Broad Institute Genome Sequencing Center for Infectious Disease"/>
            <person name="Wu L."/>
            <person name="Ma J."/>
        </authorList>
    </citation>
    <scope>NUCLEOTIDE SEQUENCE [LARGE SCALE GENOMIC DNA]</scope>
    <source>
        <strain evidence="2">JCM 13250</strain>
    </source>
</reference>
<organism evidence="1 2">
    <name type="scientific">Luedemannella flava</name>
    <dbReference type="NCBI Taxonomy" id="349316"/>
    <lineage>
        <taxon>Bacteria</taxon>
        <taxon>Bacillati</taxon>
        <taxon>Actinomycetota</taxon>
        <taxon>Actinomycetes</taxon>
        <taxon>Micromonosporales</taxon>
        <taxon>Micromonosporaceae</taxon>
        <taxon>Luedemannella</taxon>
    </lineage>
</organism>
<dbReference type="Proteomes" id="UP001500218">
    <property type="component" value="Unassembled WGS sequence"/>
</dbReference>
<protein>
    <submittedName>
        <fullName evidence="1">Uncharacterized protein</fullName>
    </submittedName>
</protein>
<dbReference type="EMBL" id="BAAALT010000009">
    <property type="protein sequence ID" value="GAA1786636.1"/>
    <property type="molecule type" value="Genomic_DNA"/>
</dbReference>
<sequence length="197" mass="21434">MADEPAMATVIHIHEDDWGMRRLYPISAAVEVADEVRAAQAASDANRAPDGSGWTQLHVIQAPTHDYTESGLSFARVDAVLAPILPRVRRFAATAMAGFGDGAHDPFGTYEDDAYCYGADATCFIKLDGDDPLVRQIWFQAETQDAGRLRALRDAIVALDQLVPSVIADYWLDRTGTVGDDAFLDDYMRLLGGAGED</sequence>
<keyword evidence="2" id="KW-1185">Reference proteome</keyword>
<comment type="caution">
    <text evidence="1">The sequence shown here is derived from an EMBL/GenBank/DDBJ whole genome shotgun (WGS) entry which is preliminary data.</text>
</comment>